<comment type="caution">
    <text evidence="2">The sequence shown here is derived from an EMBL/GenBank/DDBJ whole genome shotgun (WGS) entry which is preliminary data.</text>
</comment>
<dbReference type="PROSITE" id="PS51465">
    <property type="entry name" value="KAZAL_2"/>
    <property type="match status" value="1"/>
</dbReference>
<dbReference type="Proteomes" id="UP000178248">
    <property type="component" value="Unassembled WGS sequence"/>
</dbReference>
<feature type="domain" description="Kazal-like" evidence="1">
    <location>
        <begin position="42"/>
        <end position="78"/>
    </location>
</feature>
<gene>
    <name evidence="2" type="ORF">A3B30_02975</name>
</gene>
<dbReference type="EMBL" id="MHKM01000015">
    <property type="protein sequence ID" value="OGY91647.1"/>
    <property type="molecule type" value="Genomic_DNA"/>
</dbReference>
<evidence type="ECO:0000259" key="1">
    <source>
        <dbReference type="PROSITE" id="PS51465"/>
    </source>
</evidence>
<dbReference type="CDD" id="cd00104">
    <property type="entry name" value="KAZAL_FS"/>
    <property type="match status" value="1"/>
</dbReference>
<dbReference type="Pfam" id="PF00050">
    <property type="entry name" value="Kazal_1"/>
    <property type="match status" value="1"/>
</dbReference>
<evidence type="ECO:0000313" key="3">
    <source>
        <dbReference type="Proteomes" id="UP000178248"/>
    </source>
</evidence>
<proteinExistence type="predicted"/>
<dbReference type="InterPro" id="IPR002350">
    <property type="entry name" value="Kazal_dom"/>
</dbReference>
<dbReference type="STRING" id="1798551.A3B30_02975"/>
<accession>A0A1G2BTS9</accession>
<dbReference type="AlphaFoldDB" id="A0A1G2BTS9"/>
<sequence length="165" mass="18021">MGSQKDFLPFMTRAALAMVFIVIALALQNQSTSPATRSQSGCTGSYRPVCGVNGLTYANSCEAAYAATQVLYDTPCPTPSKLTDAERHFLFWLLHRRQELNMPSVAIRHSSTEAGPCDSCTTYVYGWGTPAVSVRIVAKETAVLEAKDTENFDYLKNLKDEGISP</sequence>
<name>A0A1G2BTS9_9BACT</name>
<dbReference type="Gene3D" id="3.30.60.30">
    <property type="match status" value="1"/>
</dbReference>
<protein>
    <recommendedName>
        <fullName evidence="1">Kazal-like domain-containing protein</fullName>
    </recommendedName>
</protein>
<organism evidence="2 3">
    <name type="scientific">Candidatus Komeilibacteria bacterium RIFCSPLOWO2_01_FULL_52_15</name>
    <dbReference type="NCBI Taxonomy" id="1798551"/>
    <lineage>
        <taxon>Bacteria</taxon>
        <taxon>Candidatus Komeiliibacteriota</taxon>
    </lineage>
</organism>
<dbReference type="InterPro" id="IPR036058">
    <property type="entry name" value="Kazal_dom_sf"/>
</dbReference>
<dbReference type="SUPFAM" id="SSF100895">
    <property type="entry name" value="Kazal-type serine protease inhibitors"/>
    <property type="match status" value="1"/>
</dbReference>
<evidence type="ECO:0000313" key="2">
    <source>
        <dbReference type="EMBL" id="OGY91647.1"/>
    </source>
</evidence>
<reference evidence="2 3" key="1">
    <citation type="journal article" date="2016" name="Nat. Commun.">
        <title>Thousands of microbial genomes shed light on interconnected biogeochemical processes in an aquifer system.</title>
        <authorList>
            <person name="Anantharaman K."/>
            <person name="Brown C.T."/>
            <person name="Hug L.A."/>
            <person name="Sharon I."/>
            <person name="Castelle C.J."/>
            <person name="Probst A.J."/>
            <person name="Thomas B.C."/>
            <person name="Singh A."/>
            <person name="Wilkins M.J."/>
            <person name="Karaoz U."/>
            <person name="Brodie E.L."/>
            <person name="Williams K.H."/>
            <person name="Hubbard S.S."/>
            <person name="Banfield J.F."/>
        </authorList>
    </citation>
    <scope>NUCLEOTIDE SEQUENCE [LARGE SCALE GENOMIC DNA]</scope>
</reference>